<dbReference type="InterPro" id="IPR011008">
    <property type="entry name" value="Dimeric_a/b-barrel"/>
</dbReference>
<dbReference type="Gene3D" id="3.30.70.920">
    <property type="match status" value="1"/>
</dbReference>
<dbReference type="InterPro" id="IPR019888">
    <property type="entry name" value="Tscrpt_reg_AsnC-like"/>
</dbReference>
<keyword evidence="3" id="KW-0804">Transcription</keyword>
<keyword evidence="2" id="KW-0238">DNA-binding</keyword>
<dbReference type="Gene3D" id="1.10.10.10">
    <property type="entry name" value="Winged helix-like DNA-binding domain superfamily/Winged helix DNA-binding domain"/>
    <property type="match status" value="1"/>
</dbReference>
<proteinExistence type="predicted"/>
<dbReference type="SUPFAM" id="SSF54909">
    <property type="entry name" value="Dimeric alpha+beta barrel"/>
    <property type="match status" value="1"/>
</dbReference>
<gene>
    <name evidence="5" type="ORF">AYR66_06810</name>
</gene>
<evidence type="ECO:0000313" key="5">
    <source>
        <dbReference type="EMBL" id="OWW19254.1"/>
    </source>
</evidence>
<dbReference type="PRINTS" id="PR00033">
    <property type="entry name" value="HTHASNC"/>
</dbReference>
<accession>A0A254T9E7</accession>
<evidence type="ECO:0000259" key="4">
    <source>
        <dbReference type="PROSITE" id="PS50956"/>
    </source>
</evidence>
<evidence type="ECO:0000256" key="3">
    <source>
        <dbReference type="ARBA" id="ARBA00023163"/>
    </source>
</evidence>
<evidence type="ECO:0000313" key="6">
    <source>
        <dbReference type="Proteomes" id="UP000197535"/>
    </source>
</evidence>
<dbReference type="GO" id="GO:0006355">
    <property type="term" value="P:regulation of DNA-templated transcription"/>
    <property type="evidence" value="ECO:0007669"/>
    <property type="project" value="UniProtKB-ARBA"/>
</dbReference>
<reference evidence="5 6" key="1">
    <citation type="submission" date="2016-02" db="EMBL/GenBank/DDBJ databases">
        <authorList>
            <person name="Wen L."/>
            <person name="He K."/>
            <person name="Yang H."/>
        </authorList>
    </citation>
    <scope>NUCLEOTIDE SEQUENCE [LARGE SCALE GENOMIC DNA]</scope>
    <source>
        <strain evidence="5 6">TSA40</strain>
    </source>
</reference>
<protein>
    <submittedName>
        <fullName evidence="5">AsnC family transcriptional regulator</fullName>
    </submittedName>
</protein>
<dbReference type="EMBL" id="LSTO01000001">
    <property type="protein sequence ID" value="OWW19254.1"/>
    <property type="molecule type" value="Genomic_DNA"/>
</dbReference>
<sequence length="147" mass="16260">MSIVDEKSWRILAALQKDARASLKALAETAGLSVPATAERIRKMEEAGIIRGYHAEVAPEALGYIITAVVAITTQHPYKQKFIEVLRAKPQVLECLHVTGADSCLFTVVAKNMQDLEQFLSSINKYGETRTSIVMSSQIPRRGVQQF</sequence>
<dbReference type="OrthoDB" id="5476at2"/>
<dbReference type="AlphaFoldDB" id="A0A254T9E7"/>
<dbReference type="RefSeq" id="WP_088706170.1">
    <property type="nucleotide sequence ID" value="NZ_LSTO01000001.1"/>
</dbReference>
<dbReference type="Pfam" id="PF01037">
    <property type="entry name" value="AsnC_trans_reg"/>
    <property type="match status" value="1"/>
</dbReference>
<dbReference type="InterPro" id="IPR019887">
    <property type="entry name" value="Tscrpt_reg_AsnC/Lrp_C"/>
</dbReference>
<dbReference type="InterPro" id="IPR011991">
    <property type="entry name" value="ArsR-like_HTH"/>
</dbReference>
<dbReference type="GO" id="GO:0043200">
    <property type="term" value="P:response to amino acid"/>
    <property type="evidence" value="ECO:0007669"/>
    <property type="project" value="TreeGrafter"/>
</dbReference>
<dbReference type="GO" id="GO:0043565">
    <property type="term" value="F:sequence-specific DNA binding"/>
    <property type="evidence" value="ECO:0007669"/>
    <property type="project" value="InterPro"/>
</dbReference>
<dbReference type="PANTHER" id="PTHR30154">
    <property type="entry name" value="LEUCINE-RESPONSIVE REGULATORY PROTEIN"/>
    <property type="match status" value="1"/>
</dbReference>
<organism evidence="5 6">
    <name type="scientific">Noviherbaspirillum denitrificans</name>
    <dbReference type="NCBI Taxonomy" id="1968433"/>
    <lineage>
        <taxon>Bacteria</taxon>
        <taxon>Pseudomonadati</taxon>
        <taxon>Pseudomonadota</taxon>
        <taxon>Betaproteobacteria</taxon>
        <taxon>Burkholderiales</taxon>
        <taxon>Oxalobacteraceae</taxon>
        <taxon>Noviherbaspirillum</taxon>
    </lineage>
</organism>
<dbReference type="InterPro" id="IPR000485">
    <property type="entry name" value="AsnC-type_HTH_dom"/>
</dbReference>
<dbReference type="InterPro" id="IPR036388">
    <property type="entry name" value="WH-like_DNA-bd_sf"/>
</dbReference>
<keyword evidence="1" id="KW-0805">Transcription regulation</keyword>
<keyword evidence="6" id="KW-1185">Reference proteome</keyword>
<evidence type="ECO:0000256" key="2">
    <source>
        <dbReference type="ARBA" id="ARBA00023125"/>
    </source>
</evidence>
<dbReference type="SMART" id="SM00344">
    <property type="entry name" value="HTH_ASNC"/>
    <property type="match status" value="1"/>
</dbReference>
<dbReference type="Pfam" id="PF13412">
    <property type="entry name" value="HTH_24"/>
    <property type="match status" value="1"/>
</dbReference>
<dbReference type="PANTHER" id="PTHR30154:SF53">
    <property type="entry name" value="HTH-TYPE TRANSCRIPTIONAL REGULATOR LRPC"/>
    <property type="match status" value="1"/>
</dbReference>
<comment type="caution">
    <text evidence="5">The sequence shown here is derived from an EMBL/GenBank/DDBJ whole genome shotgun (WGS) entry which is preliminary data.</text>
</comment>
<dbReference type="InterPro" id="IPR036390">
    <property type="entry name" value="WH_DNA-bd_sf"/>
</dbReference>
<evidence type="ECO:0000256" key="1">
    <source>
        <dbReference type="ARBA" id="ARBA00023015"/>
    </source>
</evidence>
<dbReference type="GO" id="GO:0005829">
    <property type="term" value="C:cytosol"/>
    <property type="evidence" value="ECO:0007669"/>
    <property type="project" value="TreeGrafter"/>
</dbReference>
<feature type="domain" description="HTH asnC-type" evidence="4">
    <location>
        <begin position="4"/>
        <end position="65"/>
    </location>
</feature>
<name>A0A254T9E7_9BURK</name>
<dbReference type="CDD" id="cd00090">
    <property type="entry name" value="HTH_ARSR"/>
    <property type="match status" value="1"/>
</dbReference>
<dbReference type="PROSITE" id="PS50956">
    <property type="entry name" value="HTH_ASNC_2"/>
    <property type="match status" value="1"/>
</dbReference>
<dbReference type="SUPFAM" id="SSF46785">
    <property type="entry name" value="Winged helix' DNA-binding domain"/>
    <property type="match status" value="1"/>
</dbReference>
<dbReference type="Proteomes" id="UP000197535">
    <property type="component" value="Unassembled WGS sequence"/>
</dbReference>